<sequence length="101" mass="11590">MRNTPAVLLLTIICLTGCQEKQVPLKTAEQLYDYYCKQCHQQKGAGAYLENIPLQQRTMQSYQVILMIRYHEPGSHPMASFTQLDDQQADLLAEYVVKLGR</sequence>
<proteinExistence type="predicted"/>
<evidence type="ECO:0000313" key="5">
    <source>
        <dbReference type="EMBL" id="MDO6453787.1"/>
    </source>
</evidence>
<protein>
    <submittedName>
        <fullName evidence="5">C-type cytochrome</fullName>
    </submittedName>
</protein>
<reference evidence="5" key="1">
    <citation type="submission" date="2023-07" db="EMBL/GenBank/DDBJ databases">
        <title>Genome content predicts the carbon catabolic preferences of heterotrophic bacteria.</title>
        <authorList>
            <person name="Gralka M."/>
        </authorList>
    </citation>
    <scope>NUCLEOTIDE SEQUENCE</scope>
    <source>
        <strain evidence="5">I2M16</strain>
    </source>
</reference>
<dbReference type="Gene3D" id="1.10.760.10">
    <property type="entry name" value="Cytochrome c-like domain"/>
    <property type="match status" value="1"/>
</dbReference>
<keyword evidence="3" id="KW-0408">Iron</keyword>
<dbReference type="InterPro" id="IPR036909">
    <property type="entry name" value="Cyt_c-like_dom_sf"/>
</dbReference>
<dbReference type="GO" id="GO:0020037">
    <property type="term" value="F:heme binding"/>
    <property type="evidence" value="ECO:0007669"/>
    <property type="project" value="InterPro"/>
</dbReference>
<evidence type="ECO:0000259" key="4">
    <source>
        <dbReference type="Pfam" id="PF13442"/>
    </source>
</evidence>
<evidence type="ECO:0000256" key="2">
    <source>
        <dbReference type="ARBA" id="ARBA00022723"/>
    </source>
</evidence>
<dbReference type="SUPFAM" id="SSF46626">
    <property type="entry name" value="Cytochrome c"/>
    <property type="match status" value="1"/>
</dbReference>
<dbReference type="GO" id="GO:0009055">
    <property type="term" value="F:electron transfer activity"/>
    <property type="evidence" value="ECO:0007669"/>
    <property type="project" value="InterPro"/>
</dbReference>
<dbReference type="Pfam" id="PF13442">
    <property type="entry name" value="Cytochrome_CBB3"/>
    <property type="match status" value="1"/>
</dbReference>
<comment type="caution">
    <text evidence="5">The sequence shown here is derived from an EMBL/GenBank/DDBJ whole genome shotgun (WGS) entry which is preliminary data.</text>
</comment>
<accession>A0AAW7XL61</accession>
<keyword evidence="1" id="KW-0349">Heme</keyword>
<evidence type="ECO:0000313" key="6">
    <source>
        <dbReference type="Proteomes" id="UP001169862"/>
    </source>
</evidence>
<feature type="domain" description="Cytochrome c" evidence="4">
    <location>
        <begin position="25"/>
        <end position="96"/>
    </location>
</feature>
<dbReference type="InterPro" id="IPR009056">
    <property type="entry name" value="Cyt_c-like_dom"/>
</dbReference>
<dbReference type="Proteomes" id="UP001169862">
    <property type="component" value="Unassembled WGS sequence"/>
</dbReference>
<evidence type="ECO:0000256" key="3">
    <source>
        <dbReference type="ARBA" id="ARBA00023004"/>
    </source>
</evidence>
<gene>
    <name evidence="5" type="ORF">Q4490_09435</name>
</gene>
<dbReference type="AlphaFoldDB" id="A0AAW7XL61"/>
<dbReference type="GO" id="GO:0046872">
    <property type="term" value="F:metal ion binding"/>
    <property type="evidence" value="ECO:0007669"/>
    <property type="project" value="UniProtKB-KW"/>
</dbReference>
<name>A0AAW7XL61_9GAMM</name>
<dbReference type="RefSeq" id="WP_303550111.1">
    <property type="nucleotide sequence ID" value="NZ_CAXPFL010000025.1"/>
</dbReference>
<organism evidence="5 6">
    <name type="scientific">Neptunomonas phycophila</name>
    <dbReference type="NCBI Taxonomy" id="1572645"/>
    <lineage>
        <taxon>Bacteria</taxon>
        <taxon>Pseudomonadati</taxon>
        <taxon>Pseudomonadota</taxon>
        <taxon>Gammaproteobacteria</taxon>
        <taxon>Oceanospirillales</taxon>
        <taxon>Oceanospirillaceae</taxon>
        <taxon>Neptunomonas</taxon>
    </lineage>
</organism>
<keyword evidence="2" id="KW-0479">Metal-binding</keyword>
<dbReference type="EMBL" id="JAUOPG010000005">
    <property type="protein sequence ID" value="MDO6453787.1"/>
    <property type="molecule type" value="Genomic_DNA"/>
</dbReference>
<evidence type="ECO:0000256" key="1">
    <source>
        <dbReference type="ARBA" id="ARBA00022617"/>
    </source>
</evidence>